<protein>
    <submittedName>
        <fullName evidence="14">M48 family metalloprotease</fullName>
        <ecNumber evidence="14">3.4.24.-</ecNumber>
    </submittedName>
</protein>
<dbReference type="AlphaFoldDB" id="A0AAE3IBV7"/>
<keyword evidence="7 11" id="KW-1133">Transmembrane helix</keyword>
<evidence type="ECO:0000313" key="14">
    <source>
        <dbReference type="EMBL" id="MCU4727735.1"/>
    </source>
</evidence>
<keyword evidence="9 11" id="KW-0472">Membrane</keyword>
<dbReference type="GO" id="GO:0006508">
    <property type="term" value="P:proteolysis"/>
    <property type="evidence" value="ECO:0007669"/>
    <property type="project" value="UniProtKB-KW"/>
</dbReference>
<comment type="similarity">
    <text evidence="10">Belongs to the peptidase M48 family.</text>
</comment>
<dbReference type="Proteomes" id="UP001209746">
    <property type="component" value="Unassembled WGS sequence"/>
</dbReference>
<evidence type="ECO:0000256" key="5">
    <source>
        <dbReference type="ARBA" id="ARBA00022801"/>
    </source>
</evidence>
<evidence type="ECO:0000256" key="2">
    <source>
        <dbReference type="ARBA" id="ARBA00022670"/>
    </source>
</evidence>
<dbReference type="PANTHER" id="PTHR43221:SF2">
    <property type="entry name" value="PROTEASE HTPX HOMOLOG"/>
    <property type="match status" value="1"/>
</dbReference>
<accession>A0AAE3IBV7</accession>
<dbReference type="Gene3D" id="3.30.2010.10">
    <property type="entry name" value="Metalloproteases ('zincins'), catalytic domain"/>
    <property type="match status" value="1"/>
</dbReference>
<comment type="caution">
    <text evidence="14">The sequence shown here is derived from an EMBL/GenBank/DDBJ whole genome shotgun (WGS) entry which is preliminary data.</text>
</comment>
<name>A0AAE3IBV7_9EURY</name>
<dbReference type="Proteomes" id="UP001208186">
    <property type="component" value="Unassembled WGS sequence"/>
</dbReference>
<evidence type="ECO:0000256" key="11">
    <source>
        <dbReference type="SAM" id="Phobius"/>
    </source>
</evidence>
<feature type="domain" description="Peptidase M48" evidence="12">
    <location>
        <begin position="76"/>
        <end position="278"/>
    </location>
</feature>
<evidence type="ECO:0000256" key="3">
    <source>
        <dbReference type="ARBA" id="ARBA00022692"/>
    </source>
</evidence>
<dbReference type="GO" id="GO:0046872">
    <property type="term" value="F:metal ion binding"/>
    <property type="evidence" value="ECO:0007669"/>
    <property type="project" value="UniProtKB-KW"/>
</dbReference>
<feature type="transmembrane region" description="Helical" evidence="11">
    <location>
        <begin position="38"/>
        <end position="56"/>
    </location>
</feature>
<evidence type="ECO:0000256" key="4">
    <source>
        <dbReference type="ARBA" id="ARBA00022723"/>
    </source>
</evidence>
<feature type="transmembrane region" description="Helical" evidence="11">
    <location>
        <begin position="179"/>
        <end position="203"/>
    </location>
</feature>
<evidence type="ECO:0000256" key="7">
    <source>
        <dbReference type="ARBA" id="ARBA00022989"/>
    </source>
</evidence>
<dbReference type="EMBL" id="JAOPKC010000014">
    <property type="protein sequence ID" value="MCU4718748.1"/>
    <property type="molecule type" value="Genomic_DNA"/>
</dbReference>
<keyword evidence="3 11" id="KW-0812">Transmembrane</keyword>
<evidence type="ECO:0000256" key="8">
    <source>
        <dbReference type="ARBA" id="ARBA00023049"/>
    </source>
</evidence>
<keyword evidence="4" id="KW-0479">Metal-binding</keyword>
<reference evidence="14" key="1">
    <citation type="submission" date="2023-02" db="EMBL/GenBank/DDBJ databases">
        <title>Enrichment on poylsaccharides allowed isolation of novel metabolic and taxonomic groups of Haloarchaea.</title>
        <authorList>
            <person name="Sorokin D.Y."/>
            <person name="Elcheninov A.G."/>
            <person name="Khizhniak T.V."/>
            <person name="Kolganova T.V."/>
            <person name="Kublanov I.V."/>
        </authorList>
    </citation>
    <scope>NUCLEOTIDE SEQUENCE</scope>
    <source>
        <strain evidence="13 15">HArc-curdl5-1</strain>
        <strain evidence="14">HArc-curdl7</strain>
    </source>
</reference>
<dbReference type="PANTHER" id="PTHR43221">
    <property type="entry name" value="PROTEASE HTPX"/>
    <property type="match status" value="1"/>
</dbReference>
<evidence type="ECO:0000256" key="10">
    <source>
        <dbReference type="RuleBase" id="RU003983"/>
    </source>
</evidence>
<evidence type="ECO:0000313" key="15">
    <source>
        <dbReference type="Proteomes" id="UP001208186"/>
    </source>
</evidence>
<feature type="transmembrane region" description="Helical" evidence="11">
    <location>
        <begin position="12"/>
        <end position="32"/>
    </location>
</feature>
<sequence length="279" mass="30120">MRHPGLKLRMAIVGSILFGFYAVVAAGLYATFGGSTTVLALVLAGSVLLIGAQYKIGKWGALRSVGAQDMPEDDPRFREIHRSVERLSDDMNIEKPRLMIAEMGVPNAFAVGRKGAGVVVVSAQLVQLLDHDELEGVLAHELAHIRNRDVVTMVIGQGIATIVGLVAQFAVIFLGDNDFADIILGIIVGNIVQFLVMLFVLAISRYREYVADSDAAGAIGRGEPLARALEKISGADHSRSRISEEASALCIFGESRSLLTKLVSTHPPTEKRIEKLRSY</sequence>
<keyword evidence="1" id="KW-1003">Cell membrane</keyword>
<evidence type="ECO:0000256" key="1">
    <source>
        <dbReference type="ARBA" id="ARBA00022475"/>
    </source>
</evidence>
<dbReference type="InterPro" id="IPR050083">
    <property type="entry name" value="HtpX_protease"/>
</dbReference>
<evidence type="ECO:0000313" key="16">
    <source>
        <dbReference type="Proteomes" id="UP001209746"/>
    </source>
</evidence>
<keyword evidence="8 10" id="KW-0482">Metalloprotease</keyword>
<evidence type="ECO:0000313" key="13">
    <source>
        <dbReference type="EMBL" id="MCU4718748.1"/>
    </source>
</evidence>
<dbReference type="GO" id="GO:0004222">
    <property type="term" value="F:metalloendopeptidase activity"/>
    <property type="evidence" value="ECO:0007669"/>
    <property type="project" value="InterPro"/>
</dbReference>
<feature type="transmembrane region" description="Helical" evidence="11">
    <location>
        <begin position="150"/>
        <end position="173"/>
    </location>
</feature>
<comment type="cofactor">
    <cofactor evidence="10">
        <name>Zn(2+)</name>
        <dbReference type="ChEBI" id="CHEBI:29105"/>
    </cofactor>
    <text evidence="10">Binds 1 zinc ion per subunit.</text>
</comment>
<keyword evidence="15" id="KW-1185">Reference proteome</keyword>
<dbReference type="RefSeq" id="WP_315909501.1">
    <property type="nucleotide sequence ID" value="NZ_JAOPKC010000014.1"/>
</dbReference>
<keyword evidence="6 10" id="KW-0862">Zinc</keyword>
<gene>
    <name evidence="14" type="ORF">OB914_12240</name>
    <name evidence="13" type="ORF">OB916_11820</name>
</gene>
<organism evidence="14 16">
    <name type="scientific">Halapricum hydrolyticum</name>
    <dbReference type="NCBI Taxonomy" id="2979991"/>
    <lineage>
        <taxon>Archaea</taxon>
        <taxon>Methanobacteriati</taxon>
        <taxon>Methanobacteriota</taxon>
        <taxon>Stenosarchaea group</taxon>
        <taxon>Halobacteria</taxon>
        <taxon>Halobacteriales</taxon>
        <taxon>Haloarculaceae</taxon>
        <taxon>Halapricum</taxon>
    </lineage>
</organism>
<dbReference type="EC" id="3.4.24.-" evidence="14"/>
<keyword evidence="5 10" id="KW-0378">Hydrolase</keyword>
<evidence type="ECO:0000259" key="12">
    <source>
        <dbReference type="Pfam" id="PF01435"/>
    </source>
</evidence>
<dbReference type="InterPro" id="IPR001915">
    <property type="entry name" value="Peptidase_M48"/>
</dbReference>
<dbReference type="Pfam" id="PF01435">
    <property type="entry name" value="Peptidase_M48"/>
    <property type="match status" value="1"/>
</dbReference>
<evidence type="ECO:0000256" key="9">
    <source>
        <dbReference type="ARBA" id="ARBA00023136"/>
    </source>
</evidence>
<evidence type="ECO:0000256" key="6">
    <source>
        <dbReference type="ARBA" id="ARBA00022833"/>
    </source>
</evidence>
<dbReference type="EMBL" id="JAOPKD010000013">
    <property type="protein sequence ID" value="MCU4727735.1"/>
    <property type="molecule type" value="Genomic_DNA"/>
</dbReference>
<proteinExistence type="inferred from homology"/>
<keyword evidence="2 10" id="KW-0645">Protease</keyword>